<dbReference type="EMBL" id="LIAV01000409">
    <property type="protein sequence ID" value="KRO37509.1"/>
    <property type="molecule type" value="Genomic_DNA"/>
</dbReference>
<comment type="similarity">
    <text evidence="1">Belongs to the thioesterase PaaI family.</text>
</comment>
<dbReference type="CDD" id="cd03443">
    <property type="entry name" value="PaaI_thioesterase"/>
    <property type="match status" value="1"/>
</dbReference>
<evidence type="ECO:0000313" key="4">
    <source>
        <dbReference type="EMBL" id="KRO37509.1"/>
    </source>
</evidence>
<dbReference type="InterPro" id="IPR006683">
    <property type="entry name" value="Thioestr_dom"/>
</dbReference>
<name>A0A0R2PHR0_9GAMM</name>
<evidence type="ECO:0000313" key="5">
    <source>
        <dbReference type="Proteomes" id="UP000050874"/>
    </source>
</evidence>
<evidence type="ECO:0000259" key="3">
    <source>
        <dbReference type="Pfam" id="PF03061"/>
    </source>
</evidence>
<keyword evidence="2" id="KW-0378">Hydrolase</keyword>
<dbReference type="Gene3D" id="3.10.129.10">
    <property type="entry name" value="Hotdog Thioesterase"/>
    <property type="match status" value="1"/>
</dbReference>
<accession>A0A0R2PHR0</accession>
<dbReference type="InterPro" id="IPR003736">
    <property type="entry name" value="PAAI_dom"/>
</dbReference>
<proteinExistence type="inferred from homology"/>
<comment type="caution">
    <text evidence="4">The sequence shown here is derived from an EMBL/GenBank/DDBJ whole genome shotgun (WGS) entry which is preliminary data.</text>
</comment>
<dbReference type="GO" id="GO:0005829">
    <property type="term" value="C:cytosol"/>
    <property type="evidence" value="ECO:0007669"/>
    <property type="project" value="TreeGrafter"/>
</dbReference>
<dbReference type="InterPro" id="IPR029069">
    <property type="entry name" value="HotDog_dom_sf"/>
</dbReference>
<dbReference type="NCBIfam" id="TIGR00369">
    <property type="entry name" value="unchar_dom_1"/>
    <property type="match status" value="1"/>
</dbReference>
<protein>
    <submittedName>
        <fullName evidence="4">Thioesterase</fullName>
    </submittedName>
</protein>
<evidence type="ECO:0000256" key="2">
    <source>
        <dbReference type="ARBA" id="ARBA00022801"/>
    </source>
</evidence>
<sequence length="144" mass="15734">MKNSIWFKPLTLQDFKDSSINMDKHLGIEVTEIGDDYLIAKMPVNDKTKQPYGILHGGASCVLAESVGSMAAALTLDQAKQYPVGLEINANHLGSIDQGFVHAKAMPIHIGGSTSVWNIDITNDEGKRVCFSRFTALHKNYPSS</sequence>
<dbReference type="AlphaFoldDB" id="A0A0R2PHR0"/>
<evidence type="ECO:0000256" key="1">
    <source>
        <dbReference type="ARBA" id="ARBA00008324"/>
    </source>
</evidence>
<organism evidence="4 5">
    <name type="scientific">SAR86 cluster bacterium BACL1 MAG-120920-bin57</name>
    <dbReference type="NCBI Taxonomy" id="1655571"/>
    <lineage>
        <taxon>Bacteria</taxon>
        <taxon>Pseudomonadati</taxon>
        <taxon>Pseudomonadota</taxon>
        <taxon>Gammaproteobacteria</taxon>
        <taxon>SAR86 cluster</taxon>
    </lineage>
</organism>
<dbReference type="PANTHER" id="PTHR43240">
    <property type="entry name" value="1,4-DIHYDROXY-2-NAPHTHOYL-COA THIOESTERASE 1"/>
    <property type="match status" value="1"/>
</dbReference>
<dbReference type="GO" id="GO:0061522">
    <property type="term" value="F:1,4-dihydroxy-2-naphthoyl-CoA thioesterase activity"/>
    <property type="evidence" value="ECO:0007669"/>
    <property type="project" value="TreeGrafter"/>
</dbReference>
<feature type="domain" description="Thioesterase" evidence="3">
    <location>
        <begin position="52"/>
        <end position="130"/>
    </location>
</feature>
<gene>
    <name evidence="4" type="ORF">ABR63_03990</name>
</gene>
<dbReference type="SUPFAM" id="SSF54637">
    <property type="entry name" value="Thioesterase/thiol ester dehydrase-isomerase"/>
    <property type="match status" value="1"/>
</dbReference>
<reference evidence="5" key="1">
    <citation type="submission" date="2015-10" db="EMBL/GenBank/DDBJ databases">
        <title>Metagenome-Assembled Genomes uncover a global brackish microbiome.</title>
        <authorList>
            <person name="Hugerth L.W."/>
            <person name="Larsson J."/>
            <person name="Alneberg J."/>
            <person name="Lindh M.V."/>
            <person name="Legrand C."/>
            <person name="Pinhassi J."/>
            <person name="Andersson A."/>
        </authorList>
    </citation>
    <scope>NUCLEOTIDE SEQUENCE [LARGE SCALE GENOMIC DNA]</scope>
</reference>
<dbReference type="Pfam" id="PF03061">
    <property type="entry name" value="4HBT"/>
    <property type="match status" value="1"/>
</dbReference>
<dbReference type="PANTHER" id="PTHR43240:SF5">
    <property type="entry name" value="1,4-DIHYDROXY-2-NAPHTHOYL-COA THIOESTERASE 1"/>
    <property type="match status" value="1"/>
</dbReference>
<dbReference type="Proteomes" id="UP000050874">
    <property type="component" value="Unassembled WGS sequence"/>
</dbReference>